<evidence type="ECO:0000256" key="9">
    <source>
        <dbReference type="ARBA" id="ARBA00030039"/>
    </source>
</evidence>
<organism evidence="14">
    <name type="scientific">Aquarana catesbeiana</name>
    <name type="common">American bullfrog</name>
    <name type="synonym">Rana catesbeiana</name>
    <dbReference type="NCBI Taxonomy" id="8400"/>
    <lineage>
        <taxon>Eukaryota</taxon>
        <taxon>Metazoa</taxon>
        <taxon>Chordata</taxon>
        <taxon>Craniata</taxon>
        <taxon>Vertebrata</taxon>
        <taxon>Euteleostomi</taxon>
        <taxon>Amphibia</taxon>
        <taxon>Batrachia</taxon>
        <taxon>Anura</taxon>
        <taxon>Neobatrachia</taxon>
        <taxon>Ranoidea</taxon>
        <taxon>Ranidae</taxon>
        <taxon>Aquarana</taxon>
    </lineage>
</organism>
<accession>A0A2G9QG27</accession>
<evidence type="ECO:0000256" key="10">
    <source>
        <dbReference type="ARBA" id="ARBA00030852"/>
    </source>
</evidence>
<dbReference type="GO" id="GO:0003677">
    <property type="term" value="F:DNA binding"/>
    <property type="evidence" value="ECO:0007669"/>
    <property type="project" value="UniProtKB-KW"/>
</dbReference>
<feature type="non-terminal residue" evidence="14">
    <location>
        <position position="1"/>
    </location>
</feature>
<dbReference type="Gene3D" id="1.10.10.10">
    <property type="entry name" value="Winged helix-like DNA-binding domain superfamily/Winged helix DNA-binding domain"/>
    <property type="match status" value="1"/>
</dbReference>
<sequence>VHRSTSGANDLDGLVQELHRQESSKAKMEIGDVIRVRGYIKVFRMQREVVASIFYAEKGCHFLHILNCVQQDFGSCINEAILQRVINALEQNSDIVSTMEKYYTAF</sequence>
<name>A0A2G9QG27_AQUCT</name>
<evidence type="ECO:0000313" key="14">
    <source>
        <dbReference type="EMBL" id="PIO14568.1"/>
    </source>
</evidence>
<dbReference type="GO" id="GO:0000781">
    <property type="term" value="C:chromosome, telomeric region"/>
    <property type="evidence" value="ECO:0007669"/>
    <property type="project" value="UniProtKB-SubCell"/>
</dbReference>
<evidence type="ECO:0000256" key="8">
    <source>
        <dbReference type="ARBA" id="ARBA00023242"/>
    </source>
</evidence>
<proteinExistence type="inferred from homology"/>
<comment type="function">
    <text evidence="11">Component of the CST complex proposed to act as a specialized replication factor promoting DNA replication under conditions of replication stress or natural replication barriers such as the telomere duplex. The CST complex binds single-stranded DNA with high affinity in a sequence-independent manner, while isolated subunits bind DNA with low affinity by themselves. Initially the CST complex has been proposed to protect telomeres from DNA degradation. However, the CST complex has been shown to be involved in several aspects of telomere replication.</text>
</comment>
<evidence type="ECO:0000256" key="12">
    <source>
        <dbReference type="ARBA" id="ARBA00062855"/>
    </source>
</evidence>
<comment type="subunit">
    <text evidence="12">Component of the CST complex.</text>
</comment>
<evidence type="ECO:0000259" key="13">
    <source>
        <dbReference type="Pfam" id="PF09170"/>
    </source>
</evidence>
<feature type="domain" description="Stn1 C-terminal" evidence="13">
    <location>
        <begin position="54"/>
        <end position="106"/>
    </location>
</feature>
<evidence type="ECO:0000256" key="11">
    <source>
        <dbReference type="ARBA" id="ARBA00053596"/>
    </source>
</evidence>
<dbReference type="InterPro" id="IPR036388">
    <property type="entry name" value="WH-like_DNA-bd_sf"/>
</dbReference>
<keyword evidence="8" id="KW-0539">Nucleus</keyword>
<evidence type="ECO:0000256" key="3">
    <source>
        <dbReference type="ARBA" id="ARBA00006332"/>
    </source>
</evidence>
<protein>
    <recommendedName>
        <fullName evidence="4">CST complex subunit STN1</fullName>
    </recommendedName>
    <alternativeName>
        <fullName evidence="10">Oligonucleotide/oligosaccharide-binding fold-containing protein 1</fullName>
    </alternativeName>
    <alternativeName>
        <fullName evidence="9">Suppressor of cdc thirteen homolog</fullName>
    </alternativeName>
</protein>
<evidence type="ECO:0000256" key="4">
    <source>
        <dbReference type="ARBA" id="ARBA00017411"/>
    </source>
</evidence>
<dbReference type="EMBL" id="KV996401">
    <property type="protein sequence ID" value="PIO14568.1"/>
    <property type="molecule type" value="Genomic_DNA"/>
</dbReference>
<comment type="similarity">
    <text evidence="3">Belongs to the CTC1 family.</text>
</comment>
<evidence type="ECO:0000256" key="2">
    <source>
        <dbReference type="ARBA" id="ARBA00004574"/>
    </source>
</evidence>
<reference evidence="14" key="1">
    <citation type="submission" date="2017-08" db="EMBL/GenBank/DDBJ databases">
        <title>Assembly of the North American Bullfrog Genome.</title>
        <authorList>
            <person name="Warren R.L."/>
            <person name="Vandervalk B.P."/>
            <person name="Kucuk E."/>
            <person name="Birol I."/>
            <person name="Helbing C."/>
            <person name="Pandoh P."/>
            <person name="Behsaz B."/>
            <person name="Mohamadi H."/>
            <person name="Chu J."/>
            <person name="Jackman S."/>
            <person name="Hammond S.A."/>
            <person name="Veldhoen N."/>
            <person name="Kirk H."/>
            <person name="Zhao Y."/>
            <person name="Coope R."/>
            <person name="Pleasance S."/>
            <person name="Moore R."/>
            <person name="Holt R."/>
        </authorList>
    </citation>
    <scope>NUCLEOTIDE SEQUENCE</scope>
    <source>
        <strain evidence="14">Bruno</strain>
        <tissue evidence="14">Liver</tissue>
    </source>
</reference>
<comment type="subcellular location">
    <subcellularLocation>
        <location evidence="2">Chromosome</location>
        <location evidence="2">Telomere</location>
    </subcellularLocation>
    <subcellularLocation>
        <location evidence="1">Nucleus</location>
    </subcellularLocation>
</comment>
<evidence type="ECO:0000256" key="1">
    <source>
        <dbReference type="ARBA" id="ARBA00004123"/>
    </source>
</evidence>
<keyword evidence="5" id="KW-0158">Chromosome</keyword>
<evidence type="ECO:0000256" key="7">
    <source>
        <dbReference type="ARBA" id="ARBA00023125"/>
    </source>
</evidence>
<evidence type="ECO:0000256" key="5">
    <source>
        <dbReference type="ARBA" id="ARBA00022454"/>
    </source>
</evidence>
<dbReference type="InterPro" id="IPR015253">
    <property type="entry name" value="CST_STN1_C"/>
</dbReference>
<dbReference type="OrthoDB" id="77828at2759"/>
<gene>
    <name evidence="14" type="ORF">AB205_0077860</name>
</gene>
<dbReference type="GO" id="GO:0005634">
    <property type="term" value="C:nucleus"/>
    <property type="evidence" value="ECO:0007669"/>
    <property type="project" value="UniProtKB-SubCell"/>
</dbReference>
<keyword evidence="6" id="KW-0779">Telomere</keyword>
<dbReference type="AlphaFoldDB" id="A0A2G9QG27"/>
<dbReference type="Pfam" id="PF09170">
    <property type="entry name" value="STN1_2"/>
    <property type="match status" value="1"/>
</dbReference>
<dbReference type="FunFam" id="1.10.10.10:FF:000275">
    <property type="entry name" value="CST complex subunit STN1"/>
    <property type="match status" value="1"/>
</dbReference>
<keyword evidence="7" id="KW-0238">DNA-binding</keyword>
<evidence type="ECO:0000256" key="6">
    <source>
        <dbReference type="ARBA" id="ARBA00022895"/>
    </source>
</evidence>